<evidence type="ECO:0000313" key="2">
    <source>
        <dbReference type="EMBL" id="GLY74820.1"/>
    </source>
</evidence>
<organism evidence="2 3">
    <name type="scientific">Actinoallomurus iriomotensis</name>
    <dbReference type="NCBI Taxonomy" id="478107"/>
    <lineage>
        <taxon>Bacteria</taxon>
        <taxon>Bacillati</taxon>
        <taxon>Actinomycetota</taxon>
        <taxon>Actinomycetes</taxon>
        <taxon>Streptosporangiales</taxon>
        <taxon>Thermomonosporaceae</taxon>
        <taxon>Actinoallomurus</taxon>
    </lineage>
</organism>
<feature type="transmembrane region" description="Helical" evidence="1">
    <location>
        <begin position="136"/>
        <end position="153"/>
    </location>
</feature>
<reference evidence="2" key="1">
    <citation type="submission" date="2023-03" db="EMBL/GenBank/DDBJ databases">
        <title>Actinoallomurus iriomotensis NBRC 103681.</title>
        <authorList>
            <person name="Ichikawa N."/>
            <person name="Sato H."/>
            <person name="Tonouchi N."/>
        </authorList>
    </citation>
    <scope>NUCLEOTIDE SEQUENCE</scope>
    <source>
        <strain evidence="2">NBRC 103681</strain>
    </source>
</reference>
<dbReference type="Proteomes" id="UP001165135">
    <property type="component" value="Unassembled WGS sequence"/>
</dbReference>
<keyword evidence="1" id="KW-0812">Transmembrane</keyword>
<protein>
    <submittedName>
        <fullName evidence="2">Uncharacterized protein</fullName>
    </submittedName>
</protein>
<name>A0A9W6RHI3_9ACTN</name>
<dbReference type="RefSeq" id="WP_285620967.1">
    <property type="nucleotide sequence ID" value="NZ_BSTJ01000003.1"/>
</dbReference>
<comment type="caution">
    <text evidence="2">The sequence shown here is derived from an EMBL/GenBank/DDBJ whole genome shotgun (WGS) entry which is preliminary data.</text>
</comment>
<feature type="transmembrane region" description="Helical" evidence="1">
    <location>
        <begin position="12"/>
        <end position="32"/>
    </location>
</feature>
<feature type="transmembrane region" description="Helical" evidence="1">
    <location>
        <begin position="105"/>
        <end position="124"/>
    </location>
</feature>
<dbReference type="AlphaFoldDB" id="A0A9W6RHI3"/>
<gene>
    <name evidence="2" type="ORF">Airi01_030870</name>
</gene>
<evidence type="ECO:0000256" key="1">
    <source>
        <dbReference type="SAM" id="Phobius"/>
    </source>
</evidence>
<dbReference type="EMBL" id="BSTJ01000003">
    <property type="protein sequence ID" value="GLY74820.1"/>
    <property type="molecule type" value="Genomic_DNA"/>
</dbReference>
<keyword evidence="1" id="KW-0472">Membrane</keyword>
<proteinExistence type="predicted"/>
<sequence>MSSGETAGRMLSYGRSLILWVAWVMLLVIWLATLMRHLDRHDSAPLLLAVTTVALLVLLSFAEGMELAVADLLDKDASQVSDRRTRDLLSAIQRRSGFFFAQRQVFVVLIVSFASLATSYDWIYVPFYGETHDSSVTFWFSLCFVTLTVLWFSQVTPKRLAVANSEAFLGYSKFVWTAIRAISLLGLPGPTDQLFALARRIPAFRHERMLLPSRSAHYNTSAHLYGFALDKLSTDLSIGRSGAATVRKKFLILFLYGRHAHVYGYVDTNSVFRKPPVITLKSMHVLPTPERLESMTGTLDAIFDEDTSVLNRLGLKNRISEWVGSVEVSIEESDWEGNGQHAIWLIQGQPLPESCWPEAEDDMPVRPLVAFLYEVEAESDTGAFAEVDGCYMWQETIGLPCREYDISIVSDREADLGIAIRECRVALVGPGTEIPEETHKLTRTAVSGKDRMRVIYPVQGAEYSLLWWEFKREPESSW</sequence>
<feature type="transmembrane region" description="Helical" evidence="1">
    <location>
        <begin position="44"/>
        <end position="62"/>
    </location>
</feature>
<evidence type="ECO:0000313" key="3">
    <source>
        <dbReference type="Proteomes" id="UP001165135"/>
    </source>
</evidence>
<accession>A0A9W6RHI3</accession>
<keyword evidence="1" id="KW-1133">Transmembrane helix</keyword>